<keyword evidence="6" id="KW-0547">Nucleotide-binding</keyword>
<comment type="similarity">
    <text evidence="2">Belongs to the class-II aminoacyl-tRNA synthetase family.</text>
</comment>
<dbReference type="GO" id="GO:0006420">
    <property type="term" value="P:arginyl-tRNA aminoacylation"/>
    <property type="evidence" value="ECO:0007669"/>
    <property type="project" value="InterPro"/>
</dbReference>
<evidence type="ECO:0000256" key="5">
    <source>
        <dbReference type="ARBA" id="ARBA00022598"/>
    </source>
</evidence>
<evidence type="ECO:0000256" key="3">
    <source>
        <dbReference type="ARBA" id="ARBA00012829"/>
    </source>
</evidence>
<comment type="subcellular location">
    <subcellularLocation>
        <location evidence="1">Cytoplasm</location>
    </subcellularLocation>
</comment>
<keyword evidence="5 12" id="KW-0436">Ligase</keyword>
<evidence type="ECO:0000256" key="2">
    <source>
        <dbReference type="ARBA" id="ARBA00008226"/>
    </source>
</evidence>
<gene>
    <name evidence="12" type="ORF">A2Y85_02280</name>
</gene>
<dbReference type="InterPro" id="IPR015944">
    <property type="entry name" value="Gly-tRNA-synth_bsu"/>
</dbReference>
<dbReference type="PROSITE" id="PS50861">
    <property type="entry name" value="AA_TRNA_LIGASE_II_GLYAB"/>
    <property type="match status" value="1"/>
</dbReference>
<accession>A0A1F4U9F4</accession>
<organism evidence="12 13">
    <name type="scientific">candidate division WOR-3 bacterium RBG_13_43_14</name>
    <dbReference type="NCBI Taxonomy" id="1802590"/>
    <lineage>
        <taxon>Bacteria</taxon>
        <taxon>Bacteria division WOR-3</taxon>
    </lineage>
</organism>
<evidence type="ECO:0000256" key="10">
    <source>
        <dbReference type="ARBA" id="ARBA00047937"/>
    </source>
</evidence>
<dbReference type="GO" id="GO:0006426">
    <property type="term" value="P:glycyl-tRNA aminoacylation"/>
    <property type="evidence" value="ECO:0007669"/>
    <property type="project" value="InterPro"/>
</dbReference>
<keyword evidence="7" id="KW-0067">ATP-binding</keyword>
<feature type="non-terminal residue" evidence="12">
    <location>
        <position position="1"/>
    </location>
</feature>
<evidence type="ECO:0000256" key="1">
    <source>
        <dbReference type="ARBA" id="ARBA00004496"/>
    </source>
</evidence>
<dbReference type="EC" id="6.1.1.14" evidence="3"/>
<feature type="domain" description="DALR anticodon binding" evidence="11">
    <location>
        <begin position="473"/>
        <end position="566"/>
    </location>
</feature>
<dbReference type="NCBIfam" id="TIGR00211">
    <property type="entry name" value="glyS"/>
    <property type="match status" value="1"/>
</dbReference>
<protein>
    <recommendedName>
        <fullName evidence="3">glycine--tRNA ligase</fullName>
        <ecNumber evidence="3">6.1.1.14</ecNumber>
    </recommendedName>
</protein>
<evidence type="ECO:0000256" key="7">
    <source>
        <dbReference type="ARBA" id="ARBA00022840"/>
    </source>
</evidence>
<sequence>DIKIIKTKKGEYVCGSKEISGESTENILRNEVPKLIKALDFPKTMRWNNSGDRFPRPVRWILALLDRKPLRFKFAGIEADRYSMPNLHFSFKPIRLEKPREYLNFLRHGGVIADPNERYRLIVKRIKEASRDFEGKPFLQEEMIEAINCVVEYPEGVAGEFDRKYLDLPEEVMLSVFKTQGNLIWIKPLNKFVCIFSARKKAFENVARGFTGVIAARLYDAHFYYQNDIKTGIEKMREQTRGMMWLQDLGSIYDKTERLSKLVQIFEGMNSVDTGKLQRAARLCKADLLSQMVREKDFTALQGIMGGYYAQIAGEDARVTQAIEEHYLPKFVGDAMPSTLEGCLLSAVDKFDNVIGAFLSGNRPTGSYDPLGVRRNGYAVINLFDTYAGNTNLLDAVKTLQEIYNREFDRAMIIDFFSERLDRYLEDLGFRYDEVNTVLATWNGIVGDARLRCEALRDLSDKPEFTKLVIGQKRVRNILKGIENIGKLDIDLLKEKSEINLYNESSAIIQDIKALLEQKNYKGVLKILLSLRPHIDKFFDDVMVMCDDEKIKANRLALLHYVNQIFLKFADFSCIVIEGEKQEKS</sequence>
<dbReference type="PANTHER" id="PTHR30075">
    <property type="entry name" value="GLYCYL-TRNA SYNTHETASE"/>
    <property type="match status" value="1"/>
</dbReference>
<comment type="caution">
    <text evidence="12">The sequence shown here is derived from an EMBL/GenBank/DDBJ whole genome shotgun (WGS) entry which is preliminary data.</text>
</comment>
<dbReference type="GO" id="GO:0005524">
    <property type="term" value="F:ATP binding"/>
    <property type="evidence" value="ECO:0007669"/>
    <property type="project" value="UniProtKB-KW"/>
</dbReference>
<name>A0A1F4U9F4_UNCW3</name>
<reference evidence="12 13" key="1">
    <citation type="journal article" date="2016" name="Nat. Commun.">
        <title>Thousands of microbial genomes shed light on interconnected biogeochemical processes in an aquifer system.</title>
        <authorList>
            <person name="Anantharaman K."/>
            <person name="Brown C.T."/>
            <person name="Hug L.A."/>
            <person name="Sharon I."/>
            <person name="Castelle C.J."/>
            <person name="Probst A.J."/>
            <person name="Thomas B.C."/>
            <person name="Singh A."/>
            <person name="Wilkins M.J."/>
            <person name="Karaoz U."/>
            <person name="Brodie E.L."/>
            <person name="Williams K.H."/>
            <person name="Hubbard S.S."/>
            <person name="Banfield J.F."/>
        </authorList>
    </citation>
    <scope>NUCLEOTIDE SEQUENCE [LARGE SCALE GENOMIC DNA]</scope>
</reference>
<dbReference type="Proteomes" id="UP000177025">
    <property type="component" value="Unassembled WGS sequence"/>
</dbReference>
<dbReference type="Pfam" id="PF02092">
    <property type="entry name" value="tRNA_synt_2f"/>
    <property type="match status" value="1"/>
</dbReference>
<keyword evidence="4" id="KW-0963">Cytoplasm</keyword>
<evidence type="ECO:0000313" key="12">
    <source>
        <dbReference type="EMBL" id="OGC41541.1"/>
    </source>
</evidence>
<dbReference type="GO" id="GO:0004814">
    <property type="term" value="F:arginine-tRNA ligase activity"/>
    <property type="evidence" value="ECO:0007669"/>
    <property type="project" value="InterPro"/>
</dbReference>
<proteinExistence type="inferred from homology"/>
<dbReference type="InterPro" id="IPR006194">
    <property type="entry name" value="Gly-tRNA-synth_heterodimer"/>
</dbReference>
<evidence type="ECO:0000256" key="8">
    <source>
        <dbReference type="ARBA" id="ARBA00022917"/>
    </source>
</evidence>
<dbReference type="GO" id="GO:0005829">
    <property type="term" value="C:cytosol"/>
    <property type="evidence" value="ECO:0007669"/>
    <property type="project" value="TreeGrafter"/>
</dbReference>
<dbReference type="InterPro" id="IPR008909">
    <property type="entry name" value="DALR_anticod-bd"/>
</dbReference>
<evidence type="ECO:0000313" key="13">
    <source>
        <dbReference type="Proteomes" id="UP000177025"/>
    </source>
</evidence>
<keyword evidence="9" id="KW-0030">Aminoacyl-tRNA synthetase</keyword>
<evidence type="ECO:0000256" key="6">
    <source>
        <dbReference type="ARBA" id="ARBA00022741"/>
    </source>
</evidence>
<comment type="catalytic activity">
    <reaction evidence="10">
        <text>tRNA(Gly) + glycine + ATP = glycyl-tRNA(Gly) + AMP + diphosphate</text>
        <dbReference type="Rhea" id="RHEA:16013"/>
        <dbReference type="Rhea" id="RHEA-COMP:9664"/>
        <dbReference type="Rhea" id="RHEA-COMP:9683"/>
        <dbReference type="ChEBI" id="CHEBI:30616"/>
        <dbReference type="ChEBI" id="CHEBI:33019"/>
        <dbReference type="ChEBI" id="CHEBI:57305"/>
        <dbReference type="ChEBI" id="CHEBI:78442"/>
        <dbReference type="ChEBI" id="CHEBI:78522"/>
        <dbReference type="ChEBI" id="CHEBI:456215"/>
        <dbReference type="EC" id="6.1.1.14"/>
    </reaction>
</comment>
<evidence type="ECO:0000256" key="9">
    <source>
        <dbReference type="ARBA" id="ARBA00023146"/>
    </source>
</evidence>
<dbReference type="GO" id="GO:0004820">
    <property type="term" value="F:glycine-tRNA ligase activity"/>
    <property type="evidence" value="ECO:0007669"/>
    <property type="project" value="UniProtKB-EC"/>
</dbReference>
<dbReference type="AlphaFoldDB" id="A0A1F4U9F4"/>
<evidence type="ECO:0000256" key="4">
    <source>
        <dbReference type="ARBA" id="ARBA00022490"/>
    </source>
</evidence>
<dbReference type="EMBL" id="MEUM01000103">
    <property type="protein sequence ID" value="OGC41541.1"/>
    <property type="molecule type" value="Genomic_DNA"/>
</dbReference>
<dbReference type="PANTHER" id="PTHR30075:SF2">
    <property type="entry name" value="GLYCINE--TRNA LIGASE, CHLOROPLASTIC_MITOCHONDRIAL 2"/>
    <property type="match status" value="1"/>
</dbReference>
<keyword evidence="8" id="KW-0648">Protein biosynthesis</keyword>
<evidence type="ECO:0000259" key="11">
    <source>
        <dbReference type="Pfam" id="PF05746"/>
    </source>
</evidence>
<dbReference type="SUPFAM" id="SSF109604">
    <property type="entry name" value="HD-domain/PDEase-like"/>
    <property type="match status" value="1"/>
</dbReference>
<dbReference type="Pfam" id="PF05746">
    <property type="entry name" value="DALR_1"/>
    <property type="match status" value="1"/>
</dbReference>